<dbReference type="RefSeq" id="WP_072743593.1">
    <property type="nucleotide sequence ID" value="NZ_FQXR01000004.1"/>
</dbReference>
<keyword evidence="10" id="KW-1185">Reference proteome</keyword>
<evidence type="ECO:0000256" key="1">
    <source>
        <dbReference type="ARBA" id="ARBA00004496"/>
    </source>
</evidence>
<dbReference type="SUPFAM" id="SSF53062">
    <property type="entry name" value="PTS system fructose IIA component-like"/>
    <property type="match status" value="1"/>
</dbReference>
<keyword evidence="3" id="KW-0963">Cytoplasm</keyword>
<dbReference type="InterPro" id="IPR051471">
    <property type="entry name" value="Bacterial_PTS_sugar_comp"/>
</dbReference>
<dbReference type="STRING" id="1123281.SAMN02745180_00951"/>
<dbReference type="Pfam" id="PF03610">
    <property type="entry name" value="EIIA-man"/>
    <property type="match status" value="1"/>
</dbReference>
<evidence type="ECO:0000259" key="8">
    <source>
        <dbReference type="PROSITE" id="PS51096"/>
    </source>
</evidence>
<organism evidence="9 10">
    <name type="scientific">Sporanaerobacter acetigenes DSM 13106</name>
    <dbReference type="NCBI Taxonomy" id="1123281"/>
    <lineage>
        <taxon>Bacteria</taxon>
        <taxon>Bacillati</taxon>
        <taxon>Bacillota</taxon>
        <taxon>Tissierellia</taxon>
        <taxon>Tissierellales</taxon>
        <taxon>Sporanaerobacteraceae</taxon>
        <taxon>Sporanaerobacter</taxon>
    </lineage>
</organism>
<sequence>MVGVLIVTHGKLSVELLKSAELIVGKQEYVNTLTLNYGDNVEDLKKEINKNIKELDDGDGVLVLTDVFGGSPTNATIINMKDLNFRAITGVNLPMLLELFCMRDELDLNDLAEKAFKAGKEGIKDLNEILANAN</sequence>
<dbReference type="InterPro" id="IPR004701">
    <property type="entry name" value="PTS_EIIA_man-typ"/>
</dbReference>
<dbReference type="Gene3D" id="3.40.50.510">
    <property type="entry name" value="Phosphotransferase system, mannose-type IIA component"/>
    <property type="match status" value="1"/>
</dbReference>
<evidence type="ECO:0000256" key="2">
    <source>
        <dbReference type="ARBA" id="ARBA00022448"/>
    </source>
</evidence>
<evidence type="ECO:0000256" key="4">
    <source>
        <dbReference type="ARBA" id="ARBA00022597"/>
    </source>
</evidence>
<keyword evidence="4" id="KW-0762">Sugar transport</keyword>
<dbReference type="InterPro" id="IPR036662">
    <property type="entry name" value="PTS_EIIA_man-typ_sf"/>
</dbReference>
<dbReference type="GO" id="GO:0005737">
    <property type="term" value="C:cytoplasm"/>
    <property type="evidence" value="ECO:0007669"/>
    <property type="project" value="UniProtKB-SubCell"/>
</dbReference>
<dbReference type="AlphaFoldDB" id="A0A1M5VM39"/>
<dbReference type="CDD" id="cd00006">
    <property type="entry name" value="PTS_IIA_man"/>
    <property type="match status" value="1"/>
</dbReference>
<evidence type="ECO:0000256" key="7">
    <source>
        <dbReference type="ARBA" id="ARBA00022777"/>
    </source>
</evidence>
<feature type="domain" description="PTS EIIA type-4" evidence="8">
    <location>
        <begin position="1"/>
        <end position="123"/>
    </location>
</feature>
<dbReference type="EMBL" id="FQXR01000004">
    <property type="protein sequence ID" value="SHH76114.1"/>
    <property type="molecule type" value="Genomic_DNA"/>
</dbReference>
<dbReference type="PANTHER" id="PTHR33799">
    <property type="entry name" value="PTS PERMEASE-RELATED-RELATED"/>
    <property type="match status" value="1"/>
</dbReference>
<keyword evidence="2" id="KW-0813">Transport</keyword>
<dbReference type="GO" id="GO:0016020">
    <property type="term" value="C:membrane"/>
    <property type="evidence" value="ECO:0007669"/>
    <property type="project" value="InterPro"/>
</dbReference>
<dbReference type="GO" id="GO:0009401">
    <property type="term" value="P:phosphoenolpyruvate-dependent sugar phosphotransferase system"/>
    <property type="evidence" value="ECO:0007669"/>
    <property type="project" value="UniProtKB-KW"/>
</dbReference>
<protein>
    <submittedName>
        <fullName evidence="9">PTS system, mannose-specific IIA component</fullName>
    </submittedName>
</protein>
<evidence type="ECO:0000256" key="3">
    <source>
        <dbReference type="ARBA" id="ARBA00022490"/>
    </source>
</evidence>
<dbReference type="GO" id="GO:0016301">
    <property type="term" value="F:kinase activity"/>
    <property type="evidence" value="ECO:0007669"/>
    <property type="project" value="UniProtKB-KW"/>
</dbReference>
<keyword evidence="6" id="KW-0598">Phosphotransferase system</keyword>
<dbReference type="InterPro" id="IPR033887">
    <property type="entry name" value="PTS_IIA_man"/>
</dbReference>
<keyword evidence="7" id="KW-0418">Kinase</keyword>
<dbReference type="PANTHER" id="PTHR33799:SF1">
    <property type="entry name" value="PTS SYSTEM MANNOSE-SPECIFIC EIIAB COMPONENT-RELATED"/>
    <property type="match status" value="1"/>
</dbReference>
<evidence type="ECO:0000313" key="9">
    <source>
        <dbReference type="EMBL" id="SHH76114.1"/>
    </source>
</evidence>
<gene>
    <name evidence="9" type="ORF">SAMN02745180_00951</name>
</gene>
<reference evidence="9 10" key="1">
    <citation type="submission" date="2016-11" db="EMBL/GenBank/DDBJ databases">
        <authorList>
            <person name="Jaros S."/>
            <person name="Januszkiewicz K."/>
            <person name="Wedrychowicz H."/>
        </authorList>
    </citation>
    <scope>NUCLEOTIDE SEQUENCE [LARGE SCALE GENOMIC DNA]</scope>
    <source>
        <strain evidence="9 10">DSM 13106</strain>
    </source>
</reference>
<dbReference type="Proteomes" id="UP000184389">
    <property type="component" value="Unassembled WGS sequence"/>
</dbReference>
<dbReference type="OrthoDB" id="9799827at2"/>
<comment type="subcellular location">
    <subcellularLocation>
        <location evidence="1">Cytoplasm</location>
    </subcellularLocation>
</comment>
<name>A0A1M5VM39_9FIRM</name>
<accession>A0A1M5VM39</accession>
<evidence type="ECO:0000313" key="10">
    <source>
        <dbReference type="Proteomes" id="UP000184389"/>
    </source>
</evidence>
<dbReference type="PROSITE" id="PS51096">
    <property type="entry name" value="PTS_EIIA_TYPE_4"/>
    <property type="match status" value="1"/>
</dbReference>
<evidence type="ECO:0000256" key="6">
    <source>
        <dbReference type="ARBA" id="ARBA00022683"/>
    </source>
</evidence>
<keyword evidence="5" id="KW-0808">Transferase</keyword>
<proteinExistence type="predicted"/>
<evidence type="ECO:0000256" key="5">
    <source>
        <dbReference type="ARBA" id="ARBA00022679"/>
    </source>
</evidence>